<dbReference type="PANTHER" id="PTHR32133:SF340">
    <property type="entry name" value="F-BOX DOMAIN-CONTAINING PROTEIN"/>
    <property type="match status" value="1"/>
</dbReference>
<feature type="domain" description="F-box protein AT5G49610-like beta-propeller" evidence="2">
    <location>
        <begin position="162"/>
        <end position="298"/>
    </location>
</feature>
<evidence type="ECO:0000259" key="2">
    <source>
        <dbReference type="Pfam" id="PF23635"/>
    </source>
</evidence>
<dbReference type="EnsemblPlants" id="TraesCS2B02G207700.1">
    <property type="protein sequence ID" value="TraesCS2B02G207700.1"/>
    <property type="gene ID" value="TraesCS2B02G207700"/>
</dbReference>
<evidence type="ECO:0000259" key="1">
    <source>
        <dbReference type="Pfam" id="PF00646"/>
    </source>
</evidence>
<dbReference type="AlphaFoldDB" id="A0A3B6C5J7"/>
<evidence type="ECO:0000313" key="4">
    <source>
        <dbReference type="Proteomes" id="UP000019116"/>
    </source>
</evidence>
<proteinExistence type="predicted"/>
<dbReference type="Pfam" id="PF00646">
    <property type="entry name" value="F-box"/>
    <property type="match status" value="1"/>
</dbReference>
<organism evidence="3">
    <name type="scientific">Triticum aestivum</name>
    <name type="common">Wheat</name>
    <dbReference type="NCBI Taxonomy" id="4565"/>
    <lineage>
        <taxon>Eukaryota</taxon>
        <taxon>Viridiplantae</taxon>
        <taxon>Streptophyta</taxon>
        <taxon>Embryophyta</taxon>
        <taxon>Tracheophyta</taxon>
        <taxon>Spermatophyta</taxon>
        <taxon>Magnoliopsida</taxon>
        <taxon>Liliopsida</taxon>
        <taxon>Poales</taxon>
        <taxon>Poaceae</taxon>
        <taxon>BOP clade</taxon>
        <taxon>Pooideae</taxon>
        <taxon>Triticodae</taxon>
        <taxon>Triticeae</taxon>
        <taxon>Triticinae</taxon>
        <taxon>Triticum</taxon>
    </lineage>
</organism>
<dbReference type="InterPro" id="IPR036047">
    <property type="entry name" value="F-box-like_dom_sf"/>
</dbReference>
<keyword evidence="4" id="KW-1185">Reference proteome</keyword>
<dbReference type="SUPFAM" id="SSF81383">
    <property type="entry name" value="F-box domain"/>
    <property type="match status" value="1"/>
</dbReference>
<dbReference type="PANTHER" id="PTHR32133">
    <property type="entry name" value="OS07G0120400 PROTEIN"/>
    <property type="match status" value="1"/>
</dbReference>
<dbReference type="InterPro" id="IPR001810">
    <property type="entry name" value="F-box_dom"/>
</dbReference>
<dbReference type="PaxDb" id="4565-Traes_2DS_944CF3084.1"/>
<protein>
    <submittedName>
        <fullName evidence="3">Uncharacterized protein</fullName>
    </submittedName>
</protein>
<dbReference type="Gene3D" id="1.20.1280.50">
    <property type="match status" value="1"/>
</dbReference>
<accession>A0A3B6C5J7</accession>
<feature type="domain" description="F-box" evidence="1">
    <location>
        <begin position="22"/>
        <end position="59"/>
    </location>
</feature>
<evidence type="ECO:0000313" key="3">
    <source>
        <dbReference type="EnsemblPlants" id="TraesCS2B02G207700.1"/>
    </source>
</evidence>
<name>A0A3B6C5J7_WHEAT</name>
<sequence>MTRRRRRRGARPAPAPAALEDDDLLRKIFLLLPPQPSTLPRLSVVCKQWRDVVTDPQFLRGFRDQHRRPPLLGLVMGHTGPPYFRSDLDPPDHISHERFFPRDIRSMNINDCRHGRVVFFAQRLGEVVFTGKEIGVFNAAVICVSCDEGHVHGDCHASPFQVVLMGISDDYKQAFASVYSSESGIWGDIISIENREMYNLRQPSTLIGNALYWLFPGDDGEGILEFDLGRQSLANIEMPHGLEYYRHRSLQVILADDGCVGLAILSRYNFEMWERKVSCDDGVARWVLQKTIQLNTILGLGPMGGMHNLLMGYDEVDHVIYIRTDIGFCMVRLESMQSRNLGKENFSNTAYLPYRSFYTAGSSLSLHLSK</sequence>
<reference evidence="3" key="2">
    <citation type="submission" date="2018-10" db="UniProtKB">
        <authorList>
            <consortium name="EnsemblPlants"/>
        </authorList>
    </citation>
    <scope>IDENTIFICATION</scope>
</reference>
<dbReference type="Proteomes" id="UP000019116">
    <property type="component" value="Chromosome 2B"/>
</dbReference>
<dbReference type="Gramene" id="TraesCS2B02G207700.1">
    <property type="protein sequence ID" value="TraesCS2B02G207700.1"/>
    <property type="gene ID" value="TraesCS2B02G207700"/>
</dbReference>
<dbReference type="InterPro" id="IPR056594">
    <property type="entry name" value="AT5G49610-like_b-prop"/>
</dbReference>
<reference evidence="3" key="1">
    <citation type="submission" date="2018-08" db="EMBL/GenBank/DDBJ databases">
        <authorList>
            <person name="Rossello M."/>
        </authorList>
    </citation>
    <scope>NUCLEOTIDE SEQUENCE [LARGE SCALE GENOMIC DNA]</scope>
    <source>
        <strain evidence="3">cv. Chinese Spring</strain>
    </source>
</reference>
<dbReference type="Gramene" id="TraesCS2B03G0501100.1">
    <property type="protein sequence ID" value="TraesCS2B03G0501100.1.CDS"/>
    <property type="gene ID" value="TraesCS2B03G0501100"/>
</dbReference>
<dbReference type="Pfam" id="PF23635">
    <property type="entry name" value="Beta-prop_AT5G49610-like"/>
    <property type="match status" value="1"/>
</dbReference>